<feature type="transmembrane region" description="Helical" evidence="6">
    <location>
        <begin position="192"/>
        <end position="212"/>
    </location>
</feature>
<evidence type="ECO:0000259" key="8">
    <source>
        <dbReference type="PROSITE" id="PS50928"/>
    </source>
</evidence>
<feature type="region of interest" description="Disordered" evidence="7">
    <location>
        <begin position="1"/>
        <end position="26"/>
    </location>
</feature>
<gene>
    <name evidence="9" type="ORF">DN069_25295</name>
</gene>
<dbReference type="Pfam" id="PF00528">
    <property type="entry name" value="BPD_transp_1"/>
    <property type="match status" value="1"/>
</dbReference>
<evidence type="ECO:0000313" key="9">
    <source>
        <dbReference type="EMBL" id="RAG82878.1"/>
    </source>
</evidence>
<reference evidence="9 10" key="1">
    <citation type="submission" date="2018-06" db="EMBL/GenBank/DDBJ databases">
        <title>Streptacidiphilus pinicola sp. nov., isolated from pine grove soil.</title>
        <authorList>
            <person name="Roh S.G."/>
            <person name="Park S."/>
            <person name="Kim M.-K."/>
            <person name="Yun B.-R."/>
            <person name="Park J."/>
            <person name="Kim M.J."/>
            <person name="Kim Y.S."/>
            <person name="Kim S.B."/>
        </authorList>
    </citation>
    <scope>NUCLEOTIDE SEQUENCE [LARGE SCALE GENOMIC DNA]</scope>
    <source>
        <strain evidence="9 10">MMS16-CNU450</strain>
    </source>
</reference>
<dbReference type="GO" id="GO:0031460">
    <property type="term" value="P:glycine betaine transport"/>
    <property type="evidence" value="ECO:0007669"/>
    <property type="project" value="TreeGrafter"/>
</dbReference>
<keyword evidence="2 6" id="KW-0813">Transport</keyword>
<protein>
    <submittedName>
        <fullName evidence="9">ABC transporter permease</fullName>
    </submittedName>
</protein>
<dbReference type="AlphaFoldDB" id="A0A2X0J646"/>
<dbReference type="InterPro" id="IPR000515">
    <property type="entry name" value="MetI-like"/>
</dbReference>
<dbReference type="PANTHER" id="PTHR30177:SF33">
    <property type="entry name" value="POSSIBLE OSMOPROTECTANT (GLYCINE BETAINE_CARNITINE_CHOLINE_L-PROLINE) TRANSPORT INTEGRAL MEMBRANE PROTEIN ABC TRANSPORTER PROZ"/>
    <property type="match status" value="1"/>
</dbReference>
<accession>A0A2X0J646</accession>
<feature type="transmembrane region" description="Helical" evidence="6">
    <location>
        <begin position="224"/>
        <end position="249"/>
    </location>
</feature>
<keyword evidence="5 6" id="KW-0472">Membrane</keyword>
<feature type="transmembrane region" description="Helical" evidence="6">
    <location>
        <begin position="127"/>
        <end position="144"/>
    </location>
</feature>
<evidence type="ECO:0000256" key="3">
    <source>
        <dbReference type="ARBA" id="ARBA00022692"/>
    </source>
</evidence>
<evidence type="ECO:0000256" key="5">
    <source>
        <dbReference type="ARBA" id="ARBA00023136"/>
    </source>
</evidence>
<dbReference type="PANTHER" id="PTHR30177">
    <property type="entry name" value="GLYCINE BETAINE/L-PROLINE TRANSPORT SYSTEM PERMEASE PROTEIN PROW"/>
    <property type="match status" value="1"/>
</dbReference>
<feature type="transmembrane region" description="Helical" evidence="6">
    <location>
        <begin position="71"/>
        <end position="90"/>
    </location>
</feature>
<feature type="compositionally biased region" description="Low complexity" evidence="7">
    <location>
        <begin position="15"/>
        <end position="26"/>
    </location>
</feature>
<proteinExistence type="inferred from homology"/>
<evidence type="ECO:0000313" key="10">
    <source>
        <dbReference type="Proteomes" id="UP000248889"/>
    </source>
</evidence>
<comment type="caution">
    <text evidence="9">The sequence shown here is derived from an EMBL/GenBank/DDBJ whole genome shotgun (WGS) entry which is preliminary data.</text>
</comment>
<evidence type="ECO:0000256" key="2">
    <source>
        <dbReference type="ARBA" id="ARBA00022448"/>
    </source>
</evidence>
<dbReference type="InterPro" id="IPR051204">
    <property type="entry name" value="ABC_transp_perm/SBD"/>
</dbReference>
<dbReference type="EMBL" id="QKYN01000100">
    <property type="protein sequence ID" value="RAG82878.1"/>
    <property type="molecule type" value="Genomic_DNA"/>
</dbReference>
<sequence>MGRRPVHRRHRRAAGRAARAGPPAADALGEEGHRQVNIFGYAQQFFDAPGRWSGADGIPTRLLEHVQYSGLALLIAMVIALPVGLITGHTGRGGNALAVLATAARALPSFGLLVLLTILMGLGLTPVMVPLVALAVPPILVTTYEAMRSVDPSLVDAARGIGLPWWRILAQVELPVALPLILSGIRSGAIQIVSTATIAAYVSFGGLGRYIVDGLSQVDYAKVVGGAVLVASLALATLALFWGLGKLLVSPGVRRGR</sequence>
<comment type="subcellular location">
    <subcellularLocation>
        <location evidence="6">Cell membrane</location>
        <topology evidence="6">Multi-pass membrane protein</topology>
    </subcellularLocation>
    <subcellularLocation>
        <location evidence="1">Membrane</location>
        <topology evidence="1">Multi-pass membrane protein</topology>
    </subcellularLocation>
</comment>
<name>A0A2X0J646_9ACTN</name>
<evidence type="ECO:0000256" key="1">
    <source>
        <dbReference type="ARBA" id="ARBA00004141"/>
    </source>
</evidence>
<organism evidence="9 10">
    <name type="scientific">Streptacidiphilus pinicola</name>
    <dbReference type="NCBI Taxonomy" id="2219663"/>
    <lineage>
        <taxon>Bacteria</taxon>
        <taxon>Bacillati</taxon>
        <taxon>Actinomycetota</taxon>
        <taxon>Actinomycetes</taxon>
        <taxon>Kitasatosporales</taxon>
        <taxon>Streptomycetaceae</taxon>
        <taxon>Streptacidiphilus</taxon>
    </lineage>
</organism>
<keyword evidence="10" id="KW-1185">Reference proteome</keyword>
<evidence type="ECO:0000256" key="7">
    <source>
        <dbReference type="SAM" id="MobiDB-lite"/>
    </source>
</evidence>
<dbReference type="Gene3D" id="1.10.3720.10">
    <property type="entry name" value="MetI-like"/>
    <property type="match status" value="1"/>
</dbReference>
<dbReference type="Proteomes" id="UP000248889">
    <property type="component" value="Unassembled WGS sequence"/>
</dbReference>
<evidence type="ECO:0000256" key="6">
    <source>
        <dbReference type="RuleBase" id="RU363032"/>
    </source>
</evidence>
<feature type="domain" description="ABC transmembrane type-1" evidence="8">
    <location>
        <begin position="62"/>
        <end position="241"/>
    </location>
</feature>
<keyword evidence="3 6" id="KW-0812">Transmembrane</keyword>
<comment type="similarity">
    <text evidence="6">Belongs to the binding-protein-dependent transport system permease family.</text>
</comment>
<dbReference type="InterPro" id="IPR035906">
    <property type="entry name" value="MetI-like_sf"/>
</dbReference>
<evidence type="ECO:0000256" key="4">
    <source>
        <dbReference type="ARBA" id="ARBA00022989"/>
    </source>
</evidence>
<dbReference type="SUPFAM" id="SSF161098">
    <property type="entry name" value="MetI-like"/>
    <property type="match status" value="1"/>
</dbReference>
<keyword evidence="4 6" id="KW-1133">Transmembrane helix</keyword>
<dbReference type="GO" id="GO:0005886">
    <property type="term" value="C:plasma membrane"/>
    <property type="evidence" value="ECO:0007669"/>
    <property type="project" value="UniProtKB-SubCell"/>
</dbReference>
<dbReference type="GO" id="GO:0055085">
    <property type="term" value="P:transmembrane transport"/>
    <property type="evidence" value="ECO:0007669"/>
    <property type="project" value="InterPro"/>
</dbReference>
<dbReference type="PROSITE" id="PS50928">
    <property type="entry name" value="ABC_TM1"/>
    <property type="match status" value="1"/>
</dbReference>
<feature type="compositionally biased region" description="Basic residues" evidence="7">
    <location>
        <begin position="1"/>
        <end position="14"/>
    </location>
</feature>
<dbReference type="OrthoDB" id="5244012at2"/>
<dbReference type="CDD" id="cd06261">
    <property type="entry name" value="TM_PBP2"/>
    <property type="match status" value="1"/>
</dbReference>